<evidence type="ECO:0000259" key="1">
    <source>
        <dbReference type="Pfam" id="PF03992"/>
    </source>
</evidence>
<keyword evidence="2" id="KW-0560">Oxidoreductase</keyword>
<organism evidence="2 3">
    <name type="scientific">Parasphingorhabdus litoris</name>
    <dbReference type="NCBI Taxonomy" id="394733"/>
    <lineage>
        <taxon>Bacteria</taxon>
        <taxon>Pseudomonadati</taxon>
        <taxon>Pseudomonadota</taxon>
        <taxon>Alphaproteobacteria</taxon>
        <taxon>Sphingomonadales</taxon>
        <taxon>Sphingomonadaceae</taxon>
        <taxon>Parasphingorhabdus</taxon>
    </lineage>
</organism>
<dbReference type="Proteomes" id="UP001500713">
    <property type="component" value="Unassembled WGS sequence"/>
</dbReference>
<dbReference type="SUPFAM" id="SSF54909">
    <property type="entry name" value="Dimeric alpha+beta barrel"/>
    <property type="match status" value="1"/>
</dbReference>
<dbReference type="InterPro" id="IPR011008">
    <property type="entry name" value="Dimeric_a/b-barrel"/>
</dbReference>
<protein>
    <submittedName>
        <fullName evidence="2">Antibiotic biosynthesis monooxygenase</fullName>
    </submittedName>
</protein>
<evidence type="ECO:0000313" key="2">
    <source>
        <dbReference type="EMBL" id="GAA0487167.1"/>
    </source>
</evidence>
<sequence length="123" mass="13567">MKLHPADSIAVIFCAQRTDMDHEAYAAAAAVMSNLAAEQTGYLGQDSSRSEDGLGITVSYWKDDAAAKAWRDHPVHSAIREQGRGKWYESYTLHVARIERSYAWAKSGIGEKSGIEENSMPYG</sequence>
<accession>A0ABP3KX96</accession>
<dbReference type="PANTHER" id="PTHR37811:SF2">
    <property type="entry name" value="ABM DOMAIN-CONTAINING PROTEIN"/>
    <property type="match status" value="1"/>
</dbReference>
<dbReference type="InterPro" id="IPR052936">
    <property type="entry name" value="Jasmonate_Hydroxylase-like"/>
</dbReference>
<gene>
    <name evidence="2" type="ORF">GCM10009096_32530</name>
</gene>
<dbReference type="InterPro" id="IPR007138">
    <property type="entry name" value="ABM_dom"/>
</dbReference>
<dbReference type="Pfam" id="PF03992">
    <property type="entry name" value="ABM"/>
    <property type="match status" value="1"/>
</dbReference>
<comment type="caution">
    <text evidence="2">The sequence shown here is derived from an EMBL/GenBank/DDBJ whole genome shotgun (WGS) entry which is preliminary data.</text>
</comment>
<keyword evidence="2" id="KW-0503">Monooxygenase</keyword>
<feature type="domain" description="ABM" evidence="1">
    <location>
        <begin position="23"/>
        <end position="81"/>
    </location>
</feature>
<reference evidence="3" key="1">
    <citation type="journal article" date="2019" name="Int. J. Syst. Evol. Microbiol.">
        <title>The Global Catalogue of Microorganisms (GCM) 10K type strain sequencing project: providing services to taxonomists for standard genome sequencing and annotation.</title>
        <authorList>
            <consortium name="The Broad Institute Genomics Platform"/>
            <consortium name="The Broad Institute Genome Sequencing Center for Infectious Disease"/>
            <person name="Wu L."/>
            <person name="Ma J."/>
        </authorList>
    </citation>
    <scope>NUCLEOTIDE SEQUENCE [LARGE SCALE GENOMIC DNA]</scope>
    <source>
        <strain evidence="3">JCM 14162</strain>
    </source>
</reference>
<dbReference type="EMBL" id="BAAAEM010000003">
    <property type="protein sequence ID" value="GAA0487167.1"/>
    <property type="molecule type" value="Genomic_DNA"/>
</dbReference>
<dbReference type="PANTHER" id="PTHR37811">
    <property type="entry name" value="BLL5343 PROTEIN"/>
    <property type="match status" value="1"/>
</dbReference>
<dbReference type="Gene3D" id="3.30.70.100">
    <property type="match status" value="1"/>
</dbReference>
<proteinExistence type="predicted"/>
<evidence type="ECO:0000313" key="3">
    <source>
        <dbReference type="Proteomes" id="UP001500713"/>
    </source>
</evidence>
<dbReference type="GO" id="GO:0004497">
    <property type="term" value="F:monooxygenase activity"/>
    <property type="evidence" value="ECO:0007669"/>
    <property type="project" value="UniProtKB-KW"/>
</dbReference>
<name>A0ABP3KX96_9SPHN</name>
<dbReference type="RefSeq" id="WP_229955767.1">
    <property type="nucleotide sequence ID" value="NZ_BAAAEM010000003.1"/>
</dbReference>
<keyword evidence="3" id="KW-1185">Reference proteome</keyword>